<feature type="region of interest" description="Disordered" evidence="10">
    <location>
        <begin position="76"/>
        <end position="111"/>
    </location>
</feature>
<dbReference type="EMBL" id="JACHOO010000002">
    <property type="protein sequence ID" value="MBB5752144.1"/>
    <property type="molecule type" value="Genomic_DNA"/>
</dbReference>
<dbReference type="GO" id="GO:0005576">
    <property type="term" value="C:extracellular region"/>
    <property type="evidence" value="ECO:0007669"/>
    <property type="project" value="TreeGrafter"/>
</dbReference>
<comment type="similarity">
    <text evidence="2">Belongs to the YkuD family.</text>
</comment>
<dbReference type="SUPFAM" id="SSF141523">
    <property type="entry name" value="L,D-transpeptidase catalytic domain-like"/>
    <property type="match status" value="1"/>
</dbReference>
<feature type="active site" description="Proton donor/acceptor" evidence="9">
    <location>
        <position position="221"/>
    </location>
</feature>
<feature type="signal peptide" evidence="11">
    <location>
        <begin position="1"/>
        <end position="25"/>
    </location>
</feature>
<dbReference type="PANTHER" id="PTHR30582:SF24">
    <property type="entry name" value="L,D-TRANSPEPTIDASE ERFK_SRFK-RELATED"/>
    <property type="match status" value="1"/>
</dbReference>
<keyword evidence="8 9" id="KW-0961">Cell wall biogenesis/degradation</keyword>
<evidence type="ECO:0000256" key="4">
    <source>
        <dbReference type="ARBA" id="ARBA00022679"/>
    </source>
</evidence>
<evidence type="ECO:0000256" key="11">
    <source>
        <dbReference type="SAM" id="SignalP"/>
    </source>
</evidence>
<evidence type="ECO:0000256" key="9">
    <source>
        <dbReference type="PROSITE-ProRule" id="PRU01373"/>
    </source>
</evidence>
<dbReference type="CDD" id="cd16913">
    <property type="entry name" value="YkuD_like"/>
    <property type="match status" value="1"/>
</dbReference>
<evidence type="ECO:0000259" key="12">
    <source>
        <dbReference type="PROSITE" id="PS52029"/>
    </source>
</evidence>
<dbReference type="GO" id="GO:0018104">
    <property type="term" value="P:peptidoglycan-protein cross-linking"/>
    <property type="evidence" value="ECO:0007669"/>
    <property type="project" value="TreeGrafter"/>
</dbReference>
<name>A0A7W9FL44_9HYPH</name>
<dbReference type="FunFam" id="2.40.440.10:FF:000002">
    <property type="entry name" value="L,D-transpeptidase ErfK/SrfK"/>
    <property type="match status" value="1"/>
</dbReference>
<dbReference type="PROSITE" id="PS52029">
    <property type="entry name" value="LD_TPASE"/>
    <property type="match status" value="1"/>
</dbReference>
<evidence type="ECO:0000256" key="8">
    <source>
        <dbReference type="ARBA" id="ARBA00023316"/>
    </source>
</evidence>
<keyword evidence="6 9" id="KW-0133">Cell shape</keyword>
<evidence type="ECO:0000256" key="6">
    <source>
        <dbReference type="ARBA" id="ARBA00022960"/>
    </source>
</evidence>
<feature type="active site" description="Nucleophile" evidence="9">
    <location>
        <position position="237"/>
    </location>
</feature>
<comment type="caution">
    <text evidence="13">The sequence shown here is derived from an EMBL/GenBank/DDBJ whole genome shotgun (WGS) entry which is preliminary data.</text>
</comment>
<keyword evidence="5" id="KW-0378">Hydrolase</keyword>
<dbReference type="RefSeq" id="WP_246429631.1">
    <property type="nucleotide sequence ID" value="NZ_JACHOO010000002.1"/>
</dbReference>
<sequence length="261" mass="28830">MIAPSFFPALLVALTLGLAPAGALARDFYFGGGPLYDAPLYDDAPGYYDEEDMPAYEADPWYDRRVEDRRPLRERMRERGDSRFEEAAPRPDRIDDGRRQSAALVPPTDPSAAIEPRFLPQVVAYDGPEAPGTIVVDTAAKFLYLVGPDGTARRYGVGVGREGFSWSGSETVSRKAEWPVWVPPAEMRARKPELPVRMEGGPDNPLGARALYLGDTLYRIHGTNEPWTIGKAASSGCIRMRNEDVVDLYERVAVGTRVVVL</sequence>
<dbReference type="Proteomes" id="UP000523821">
    <property type="component" value="Unassembled WGS sequence"/>
</dbReference>
<organism evidence="13 14">
    <name type="scientific">Prosthecomicrobium pneumaticum</name>
    <dbReference type="NCBI Taxonomy" id="81895"/>
    <lineage>
        <taxon>Bacteria</taxon>
        <taxon>Pseudomonadati</taxon>
        <taxon>Pseudomonadota</taxon>
        <taxon>Alphaproteobacteria</taxon>
        <taxon>Hyphomicrobiales</taxon>
        <taxon>Kaistiaceae</taxon>
        <taxon>Prosthecomicrobium</taxon>
    </lineage>
</organism>
<feature type="domain" description="L,D-TPase catalytic" evidence="12">
    <location>
        <begin position="132"/>
        <end position="261"/>
    </location>
</feature>
<evidence type="ECO:0000256" key="1">
    <source>
        <dbReference type="ARBA" id="ARBA00004752"/>
    </source>
</evidence>
<evidence type="ECO:0000256" key="2">
    <source>
        <dbReference type="ARBA" id="ARBA00005992"/>
    </source>
</evidence>
<dbReference type="GO" id="GO:0071555">
    <property type="term" value="P:cell wall organization"/>
    <property type="evidence" value="ECO:0007669"/>
    <property type="project" value="UniProtKB-UniRule"/>
</dbReference>
<keyword evidence="4" id="KW-0808">Transferase</keyword>
<dbReference type="GO" id="GO:0016757">
    <property type="term" value="F:glycosyltransferase activity"/>
    <property type="evidence" value="ECO:0007669"/>
    <property type="project" value="UniProtKB-KW"/>
</dbReference>
<proteinExistence type="inferred from homology"/>
<evidence type="ECO:0000313" key="14">
    <source>
        <dbReference type="Proteomes" id="UP000523821"/>
    </source>
</evidence>
<evidence type="ECO:0000256" key="10">
    <source>
        <dbReference type="SAM" id="MobiDB-lite"/>
    </source>
</evidence>
<reference evidence="13 14" key="1">
    <citation type="submission" date="2020-08" db="EMBL/GenBank/DDBJ databases">
        <title>Genomic Encyclopedia of Type Strains, Phase IV (KMG-IV): sequencing the most valuable type-strain genomes for metagenomic binning, comparative biology and taxonomic classification.</title>
        <authorList>
            <person name="Goeker M."/>
        </authorList>
    </citation>
    <scope>NUCLEOTIDE SEQUENCE [LARGE SCALE GENOMIC DNA]</scope>
    <source>
        <strain evidence="13 14">DSM 16268</strain>
    </source>
</reference>
<dbReference type="GO" id="GO:0008360">
    <property type="term" value="P:regulation of cell shape"/>
    <property type="evidence" value="ECO:0007669"/>
    <property type="project" value="UniProtKB-UniRule"/>
</dbReference>
<dbReference type="AlphaFoldDB" id="A0A7W9FL44"/>
<dbReference type="InterPro" id="IPR038063">
    <property type="entry name" value="Transpep_catalytic_dom"/>
</dbReference>
<accession>A0A7W9FL44</accession>
<protein>
    <submittedName>
        <fullName evidence="13">Lipoprotein-anchoring transpeptidase ErfK/SrfK</fullName>
    </submittedName>
</protein>
<dbReference type="PANTHER" id="PTHR30582">
    <property type="entry name" value="L,D-TRANSPEPTIDASE"/>
    <property type="match status" value="1"/>
</dbReference>
<feature type="chain" id="PRO_5031162638" evidence="11">
    <location>
        <begin position="26"/>
        <end position="261"/>
    </location>
</feature>
<evidence type="ECO:0000256" key="3">
    <source>
        <dbReference type="ARBA" id="ARBA00022676"/>
    </source>
</evidence>
<gene>
    <name evidence="13" type="ORF">GGQ63_001196</name>
</gene>
<keyword evidence="14" id="KW-1185">Reference proteome</keyword>
<dbReference type="UniPathway" id="UPA00219"/>
<evidence type="ECO:0000313" key="13">
    <source>
        <dbReference type="EMBL" id="MBB5752144.1"/>
    </source>
</evidence>
<keyword evidence="7 9" id="KW-0573">Peptidoglycan synthesis</keyword>
<comment type="pathway">
    <text evidence="1 9">Cell wall biogenesis; peptidoglycan biosynthesis.</text>
</comment>
<dbReference type="InterPro" id="IPR005490">
    <property type="entry name" value="LD_TPept_cat_dom"/>
</dbReference>
<keyword evidence="11" id="KW-0732">Signal</keyword>
<dbReference type="Pfam" id="PF03734">
    <property type="entry name" value="YkuD"/>
    <property type="match status" value="1"/>
</dbReference>
<dbReference type="Gene3D" id="2.40.440.10">
    <property type="entry name" value="L,D-transpeptidase catalytic domain-like"/>
    <property type="match status" value="1"/>
</dbReference>
<dbReference type="GO" id="GO:0071972">
    <property type="term" value="F:peptidoglycan L,D-transpeptidase activity"/>
    <property type="evidence" value="ECO:0007669"/>
    <property type="project" value="TreeGrafter"/>
</dbReference>
<keyword evidence="3" id="KW-0328">Glycosyltransferase</keyword>
<evidence type="ECO:0000256" key="5">
    <source>
        <dbReference type="ARBA" id="ARBA00022801"/>
    </source>
</evidence>
<keyword evidence="13" id="KW-0449">Lipoprotein</keyword>
<dbReference type="InterPro" id="IPR050979">
    <property type="entry name" value="LD-transpeptidase"/>
</dbReference>
<evidence type="ECO:0000256" key="7">
    <source>
        <dbReference type="ARBA" id="ARBA00022984"/>
    </source>
</evidence>
<feature type="compositionally biased region" description="Basic and acidic residues" evidence="10">
    <location>
        <begin position="76"/>
        <end position="99"/>
    </location>
</feature>